<organism evidence="4 5">
    <name type="scientific">Nocardioides zeicaulis</name>
    <dbReference type="NCBI Taxonomy" id="1776857"/>
    <lineage>
        <taxon>Bacteria</taxon>
        <taxon>Bacillati</taxon>
        <taxon>Actinomycetota</taxon>
        <taxon>Actinomycetes</taxon>
        <taxon>Propionibacteriales</taxon>
        <taxon>Nocardioidaceae</taxon>
        <taxon>Nocardioides</taxon>
    </lineage>
</organism>
<dbReference type="PANTHER" id="PTHR32114">
    <property type="entry name" value="ABC TRANSPORTER ABCH.3"/>
    <property type="match status" value="1"/>
</dbReference>
<evidence type="ECO:0000313" key="5">
    <source>
        <dbReference type="Proteomes" id="UP001589698"/>
    </source>
</evidence>
<dbReference type="EMBL" id="JBHLXH010000004">
    <property type="protein sequence ID" value="MFC0224844.1"/>
    <property type="molecule type" value="Genomic_DNA"/>
</dbReference>
<comment type="subunit">
    <text evidence="2">Heterodimer of SbcC and SbcD.</text>
</comment>
<name>A0ABV6E765_9ACTN</name>
<dbReference type="Proteomes" id="UP001589698">
    <property type="component" value="Unassembled WGS sequence"/>
</dbReference>
<dbReference type="InterPro" id="IPR027417">
    <property type="entry name" value="P-loop_NTPase"/>
</dbReference>
<sequence>LRAELATATAEVADLRADLARHDTEAAVLASRRTDLLDRLADVLADGDDLDDLDRRLRHVEDVATRLLDATADLERVRTAAARAEAAVAAAAVEHGFVSATEAEAAWLAPEAVARLRRLVEERERDLARVEEQLADPDVVSAATAPAPDLERLAHEQHRTRGEAAAARQHAATLDDRVRRLAGLADDVDGALAGWRPVRRDLDAVADLAALVEGKHPDNQLQMRLSAYVLAHRLGQVVDAANLRLSTMSDRRYSLVHTGRRGAGETRGGLSLLVRDDWTGDDRDPATLSGGETFVVSLALALGLADVITHEAGGADLDTLFVDEGFGSLDADTLEDVMDTLDTLRDGGRVVGVVSHVPELQTRIPTQLRLHRGRHGSRVSLHCG</sequence>
<accession>A0ABV6E765</accession>
<dbReference type="SUPFAM" id="SSF52540">
    <property type="entry name" value="P-loop containing nucleoside triphosphate hydrolases"/>
    <property type="match status" value="1"/>
</dbReference>
<reference evidence="4 5" key="1">
    <citation type="submission" date="2024-09" db="EMBL/GenBank/DDBJ databases">
        <authorList>
            <person name="Sun Q."/>
            <person name="Mori K."/>
        </authorList>
    </citation>
    <scope>NUCLEOTIDE SEQUENCE [LARGE SCALE GENOMIC DNA]</scope>
    <source>
        <strain evidence="4 5">CCM 8654</strain>
    </source>
</reference>
<dbReference type="RefSeq" id="WP_378520625.1">
    <property type="nucleotide sequence ID" value="NZ_JBHLXH010000004.1"/>
</dbReference>
<dbReference type="PANTHER" id="PTHR32114:SF2">
    <property type="entry name" value="ABC TRANSPORTER ABCH.3"/>
    <property type="match status" value="1"/>
</dbReference>
<dbReference type="Pfam" id="PF13558">
    <property type="entry name" value="SbcC_Walker_B"/>
    <property type="match status" value="1"/>
</dbReference>
<keyword evidence="5" id="KW-1185">Reference proteome</keyword>
<evidence type="ECO:0000256" key="3">
    <source>
        <dbReference type="ARBA" id="ARBA00013368"/>
    </source>
</evidence>
<evidence type="ECO:0000313" key="4">
    <source>
        <dbReference type="EMBL" id="MFC0224844.1"/>
    </source>
</evidence>
<protein>
    <recommendedName>
        <fullName evidence="3">Nuclease SbcCD subunit C</fullName>
    </recommendedName>
</protein>
<comment type="caution">
    <text evidence="4">The sequence shown here is derived from an EMBL/GenBank/DDBJ whole genome shotgun (WGS) entry which is preliminary data.</text>
</comment>
<gene>
    <name evidence="4" type="ORF">ACFFJG_20325</name>
</gene>
<evidence type="ECO:0000256" key="1">
    <source>
        <dbReference type="ARBA" id="ARBA00006930"/>
    </source>
</evidence>
<dbReference type="Gene3D" id="3.40.50.300">
    <property type="entry name" value="P-loop containing nucleotide triphosphate hydrolases"/>
    <property type="match status" value="1"/>
</dbReference>
<feature type="non-terminal residue" evidence="4">
    <location>
        <position position="1"/>
    </location>
</feature>
<evidence type="ECO:0000256" key="2">
    <source>
        <dbReference type="ARBA" id="ARBA00011322"/>
    </source>
</evidence>
<comment type="similarity">
    <text evidence="1">Belongs to the SMC family. SbcC subfamily.</text>
</comment>
<proteinExistence type="inferred from homology"/>